<keyword evidence="2" id="KW-1185">Reference proteome</keyword>
<reference evidence="1 2" key="1">
    <citation type="submission" date="2019-09" db="EMBL/GenBank/DDBJ databases">
        <title>Complete Genome Sequence of Lactobacillus nenjiangensis SH-Y15, isolated from sauerkraut.</title>
        <authorList>
            <person name="Yang H."/>
        </authorList>
    </citation>
    <scope>NUCLEOTIDE SEQUENCE [LARGE SCALE GENOMIC DNA]</scope>
    <source>
        <strain evidence="1 2">SH-Y15</strain>
    </source>
</reference>
<dbReference type="OrthoDB" id="2148857at2"/>
<organism evidence="1 2">
    <name type="scientific">Paucilactobacillus nenjiangensis</name>
    <dbReference type="NCBI Taxonomy" id="1296540"/>
    <lineage>
        <taxon>Bacteria</taxon>
        <taxon>Bacillati</taxon>
        <taxon>Bacillota</taxon>
        <taxon>Bacilli</taxon>
        <taxon>Lactobacillales</taxon>
        <taxon>Lactobacillaceae</taxon>
        <taxon>Paucilactobacillus</taxon>
    </lineage>
</organism>
<proteinExistence type="predicted"/>
<dbReference type="AlphaFoldDB" id="A0A5P1X2Y3"/>
<evidence type="ECO:0000313" key="1">
    <source>
        <dbReference type="EMBL" id="QER66821.1"/>
    </source>
</evidence>
<name>A0A5P1X2Y3_9LACO</name>
<dbReference type="KEGG" id="lnn:F0161_02325"/>
<accession>A0A5P1X2Y3</accession>
<evidence type="ECO:0000313" key="2">
    <source>
        <dbReference type="Proteomes" id="UP000325295"/>
    </source>
</evidence>
<dbReference type="EMBL" id="CP043939">
    <property type="protein sequence ID" value="QER66821.1"/>
    <property type="molecule type" value="Genomic_DNA"/>
</dbReference>
<dbReference type="RefSeq" id="WP_137601461.1">
    <property type="nucleotide sequence ID" value="NZ_BJEB01000009.1"/>
</dbReference>
<protein>
    <submittedName>
        <fullName evidence="1">Uncharacterized protein</fullName>
    </submittedName>
</protein>
<gene>
    <name evidence="1" type="ORF">F0161_02325</name>
</gene>
<sequence length="160" mass="17831">MQIKIQQFMEDALDEKITAKVVETDLASIQQVETVTMGLTFVADATKKSEIAQYNWVVDMPEGEKVSVRIETSVINLPLEDSKTISKILNVEDEAEMNVYLIAETPDMNKSGLRIDKLASVTAVQDDTDGVSHSASNWINDQLAAIVDIRQNKDDKDDEK</sequence>
<dbReference type="Proteomes" id="UP000325295">
    <property type="component" value="Chromosome"/>
</dbReference>